<dbReference type="KEGG" id="vg:77951861"/>
<dbReference type="EMBL" id="MN586022">
    <property type="protein sequence ID" value="QGJ92907.1"/>
    <property type="molecule type" value="Genomic_DNA"/>
</dbReference>
<accession>A0A649VKK8</accession>
<evidence type="ECO:0000313" key="2">
    <source>
        <dbReference type="Proteomes" id="UP000423645"/>
    </source>
</evidence>
<dbReference type="GeneID" id="77951861"/>
<evidence type="ECO:0000313" key="1">
    <source>
        <dbReference type="EMBL" id="QGJ92907.1"/>
    </source>
</evidence>
<dbReference type="Proteomes" id="UP000423645">
    <property type="component" value="Segment"/>
</dbReference>
<keyword evidence="2" id="KW-1185">Reference proteome</keyword>
<sequence length="92" mass="10022">MTTHTARTWLLISATGLDERQKTVSSVSINAIRASKPSTNENQIAIPVNIEVDDSLFFPEAVDITLSAQDVARPEVKAHTGPARKKRSVAHD</sequence>
<gene>
    <name evidence="1" type="primary">15</name>
    <name evidence="1" type="ORF">PBI_CHIDIEBERE_15</name>
</gene>
<organism evidence="1 2">
    <name type="scientific">Gordonia phage Chidiebere</name>
    <dbReference type="NCBI Taxonomy" id="2656530"/>
    <lineage>
        <taxon>Viruses</taxon>
        <taxon>Duplodnaviria</taxon>
        <taxon>Heunggongvirae</taxon>
        <taxon>Uroviricota</taxon>
        <taxon>Caudoviricetes</taxon>
        <taxon>Chidieberevirus</taxon>
        <taxon>Chidieberevirus chidiebere</taxon>
    </lineage>
</organism>
<name>A0A649VKK8_9CAUD</name>
<proteinExistence type="predicted"/>
<reference evidence="1 2" key="1">
    <citation type="submission" date="2019-10" db="EMBL/GenBank/DDBJ databases">
        <authorList>
            <person name="Zack K.M."/>
            <person name="Garlena R.A."/>
            <person name="Russell D.A."/>
            <person name="Pope W.H."/>
            <person name="Jacobs-Sera D."/>
            <person name="Hatfull G.F."/>
        </authorList>
    </citation>
    <scope>NUCLEOTIDE SEQUENCE [LARGE SCALE GENOMIC DNA]</scope>
</reference>
<protein>
    <submittedName>
        <fullName evidence="1">Uncharacterized protein</fullName>
    </submittedName>
</protein>
<dbReference type="RefSeq" id="YP_010675533.1">
    <property type="nucleotide sequence ID" value="NC_071005.1"/>
</dbReference>